<protein>
    <submittedName>
        <fullName evidence="1">Uncharacterized protein</fullName>
    </submittedName>
</protein>
<accession>A0A6C0KBY8</accession>
<proteinExistence type="predicted"/>
<name>A0A6C0KBY8_9ZZZZ</name>
<organism evidence="1">
    <name type="scientific">viral metagenome</name>
    <dbReference type="NCBI Taxonomy" id="1070528"/>
    <lineage>
        <taxon>unclassified sequences</taxon>
        <taxon>metagenomes</taxon>
        <taxon>organismal metagenomes</taxon>
    </lineage>
</organism>
<reference evidence="1" key="1">
    <citation type="journal article" date="2020" name="Nature">
        <title>Giant virus diversity and host interactions through global metagenomics.</title>
        <authorList>
            <person name="Schulz F."/>
            <person name="Roux S."/>
            <person name="Paez-Espino D."/>
            <person name="Jungbluth S."/>
            <person name="Walsh D.A."/>
            <person name="Denef V.J."/>
            <person name="McMahon K.D."/>
            <person name="Konstantinidis K.T."/>
            <person name="Eloe-Fadrosh E.A."/>
            <person name="Kyrpides N.C."/>
            <person name="Woyke T."/>
        </authorList>
    </citation>
    <scope>NUCLEOTIDE SEQUENCE</scope>
    <source>
        <strain evidence="1">GVMAG-S-1102244-55</strain>
    </source>
</reference>
<evidence type="ECO:0000313" key="1">
    <source>
        <dbReference type="EMBL" id="QHU15199.1"/>
    </source>
</evidence>
<dbReference type="EMBL" id="MN740852">
    <property type="protein sequence ID" value="QHU15199.1"/>
    <property type="molecule type" value="Genomic_DNA"/>
</dbReference>
<sequence>MEKLNIISGEDKFILSKQECINIELKFNVSKYGKEWSHIGDRLYYFAHPRNDEDRHNVFQIKPEEFSFINSLIDLPQ</sequence>
<dbReference type="AlphaFoldDB" id="A0A6C0KBY8"/>